<comment type="pathway">
    <text evidence="6">Cofactor biosynthesis; adenosylcobalamin biosynthesis; adenosylcobalamin from cob(II)yrinate a,c-diamide: step 5/7.</text>
</comment>
<feature type="binding site" evidence="19">
    <location>
        <begin position="7"/>
        <end position="14"/>
    </location>
    <ligand>
        <name>GTP</name>
        <dbReference type="ChEBI" id="CHEBI:37565"/>
    </ligand>
</feature>
<evidence type="ECO:0000256" key="19">
    <source>
        <dbReference type="PIRSR" id="PIRSR006135-2"/>
    </source>
</evidence>
<comment type="catalytic activity">
    <reaction evidence="1">
        <text>adenosylcob(III)inamide + ATP = adenosylcob(III)inamide phosphate + ADP + H(+)</text>
        <dbReference type="Rhea" id="RHEA:15769"/>
        <dbReference type="ChEBI" id="CHEBI:2480"/>
        <dbReference type="ChEBI" id="CHEBI:15378"/>
        <dbReference type="ChEBI" id="CHEBI:30616"/>
        <dbReference type="ChEBI" id="CHEBI:58502"/>
        <dbReference type="ChEBI" id="CHEBI:456216"/>
        <dbReference type="EC" id="2.7.1.156"/>
    </reaction>
</comment>
<dbReference type="EC" id="2.7.1.156" evidence="8"/>
<organism evidence="20">
    <name type="scientific">Desulfurella acetivorans</name>
    <dbReference type="NCBI Taxonomy" id="33002"/>
    <lineage>
        <taxon>Bacteria</taxon>
        <taxon>Pseudomonadati</taxon>
        <taxon>Campylobacterota</taxon>
        <taxon>Desulfurellia</taxon>
        <taxon>Desulfurellales</taxon>
        <taxon>Desulfurellaceae</taxon>
        <taxon>Desulfurella</taxon>
    </lineage>
</organism>
<evidence type="ECO:0000256" key="10">
    <source>
        <dbReference type="ARBA" id="ARBA00022573"/>
    </source>
</evidence>
<feature type="binding site" evidence="19">
    <location>
        <begin position="50"/>
        <end position="53"/>
    </location>
    <ligand>
        <name>GTP</name>
        <dbReference type="ChEBI" id="CHEBI:37565"/>
    </ligand>
</feature>
<accession>A0A7C6EA70</accession>
<dbReference type="GO" id="GO:0005525">
    <property type="term" value="F:GTP binding"/>
    <property type="evidence" value="ECO:0007669"/>
    <property type="project" value="UniProtKB-KW"/>
</dbReference>
<keyword evidence="14" id="KW-0067">ATP-binding</keyword>
<evidence type="ECO:0000256" key="13">
    <source>
        <dbReference type="ARBA" id="ARBA00022777"/>
    </source>
</evidence>
<comment type="function">
    <text evidence="4">Catalyzes ATP-dependent phosphorylation of adenosylcobinamide and addition of GMP to adenosylcobinamide phosphate.</text>
</comment>
<comment type="catalytic activity">
    <reaction evidence="2">
        <text>adenosylcob(III)inamide phosphate + GTP + H(+) = adenosylcob(III)inamide-GDP + diphosphate</text>
        <dbReference type="Rhea" id="RHEA:22712"/>
        <dbReference type="ChEBI" id="CHEBI:15378"/>
        <dbReference type="ChEBI" id="CHEBI:33019"/>
        <dbReference type="ChEBI" id="CHEBI:37565"/>
        <dbReference type="ChEBI" id="CHEBI:58502"/>
        <dbReference type="ChEBI" id="CHEBI:60487"/>
        <dbReference type="EC" id="2.7.7.62"/>
    </reaction>
</comment>
<evidence type="ECO:0000256" key="9">
    <source>
        <dbReference type="ARBA" id="ARBA00012523"/>
    </source>
</evidence>
<dbReference type="InterPro" id="IPR027417">
    <property type="entry name" value="P-loop_NTPase"/>
</dbReference>
<dbReference type="GO" id="GO:0005524">
    <property type="term" value="F:ATP binding"/>
    <property type="evidence" value="ECO:0007669"/>
    <property type="project" value="UniProtKB-KW"/>
</dbReference>
<evidence type="ECO:0000256" key="14">
    <source>
        <dbReference type="ARBA" id="ARBA00022840"/>
    </source>
</evidence>
<evidence type="ECO:0000256" key="17">
    <source>
        <dbReference type="ARBA" id="ARBA00030571"/>
    </source>
</evidence>
<sequence length="162" mass="18422">MKALFIGANKSGKSRIALEYTLKLASKKPYFIATGIPTDEEMQKKIEIHKKDRKDRFITIEEPIELYKVIKSIETYKLIDCMSFWVSNMLLNNKEDEILTEAEKISQIENSIFVINEVGAGVIPANELARKFAHYNGLVSQIVAKNCNEVYFCIAGLSLKVK</sequence>
<evidence type="ECO:0000256" key="4">
    <source>
        <dbReference type="ARBA" id="ARBA00003889"/>
    </source>
</evidence>
<evidence type="ECO:0000256" key="18">
    <source>
        <dbReference type="PIRSR" id="PIRSR006135-1"/>
    </source>
</evidence>
<dbReference type="Pfam" id="PF02283">
    <property type="entry name" value="CobU"/>
    <property type="match status" value="1"/>
</dbReference>
<dbReference type="GO" id="GO:0008820">
    <property type="term" value="F:cobinamide phosphate guanylyltransferase activity"/>
    <property type="evidence" value="ECO:0007669"/>
    <property type="project" value="UniProtKB-EC"/>
</dbReference>
<evidence type="ECO:0000256" key="16">
    <source>
        <dbReference type="ARBA" id="ARBA00029570"/>
    </source>
</evidence>
<comment type="pathway">
    <text evidence="5">Cofactor biosynthesis; adenosylcobalamin biosynthesis; adenosylcobalamin from cob(II)yrinate a,c-diamide: step 6/7.</text>
</comment>
<evidence type="ECO:0000256" key="7">
    <source>
        <dbReference type="ARBA" id="ARBA00007490"/>
    </source>
</evidence>
<evidence type="ECO:0000256" key="2">
    <source>
        <dbReference type="ARBA" id="ARBA00000711"/>
    </source>
</evidence>
<dbReference type="EC" id="2.7.7.62" evidence="9"/>
<comment type="similarity">
    <text evidence="7">Belongs to the CobU/CobP family.</text>
</comment>
<dbReference type="EMBL" id="DRZX01000047">
    <property type="protein sequence ID" value="HHS48453.1"/>
    <property type="molecule type" value="Genomic_DNA"/>
</dbReference>
<keyword evidence="10" id="KW-0169">Cobalamin biosynthesis</keyword>
<proteinExistence type="inferred from homology"/>
<evidence type="ECO:0000256" key="6">
    <source>
        <dbReference type="ARBA" id="ARBA00005159"/>
    </source>
</evidence>
<feature type="active site" description="GMP-histidine intermediate" evidence="18">
    <location>
        <position position="49"/>
    </location>
</feature>
<reference evidence="20" key="1">
    <citation type="journal article" date="2020" name="mSystems">
        <title>Genome- and Community-Level Interaction Insights into Carbon Utilization and Element Cycling Functions of Hydrothermarchaeota in Hydrothermal Sediment.</title>
        <authorList>
            <person name="Zhou Z."/>
            <person name="Liu Y."/>
            <person name="Xu W."/>
            <person name="Pan J."/>
            <person name="Luo Z.H."/>
            <person name="Li M."/>
        </authorList>
    </citation>
    <scope>NUCLEOTIDE SEQUENCE [LARGE SCALE GENOMIC DNA]</scope>
    <source>
        <strain evidence="20">SpSt-1135</strain>
    </source>
</reference>
<name>A0A7C6EA70_DESAE</name>
<keyword evidence="13 20" id="KW-0418">Kinase</keyword>
<keyword evidence="20" id="KW-0548">Nucleotidyltransferase</keyword>
<evidence type="ECO:0000256" key="1">
    <source>
        <dbReference type="ARBA" id="ARBA00000312"/>
    </source>
</evidence>
<keyword evidence="15 19" id="KW-0342">GTP-binding</keyword>
<evidence type="ECO:0000256" key="5">
    <source>
        <dbReference type="ARBA" id="ARBA00004692"/>
    </source>
</evidence>
<dbReference type="Gene3D" id="3.40.50.300">
    <property type="entry name" value="P-loop containing nucleotide triphosphate hydrolases"/>
    <property type="match status" value="1"/>
</dbReference>
<feature type="binding site" evidence="19">
    <location>
        <position position="80"/>
    </location>
    <ligand>
        <name>GTP</name>
        <dbReference type="ChEBI" id="CHEBI:37565"/>
    </ligand>
</feature>
<dbReference type="Proteomes" id="UP000886400">
    <property type="component" value="Unassembled WGS sequence"/>
</dbReference>
<dbReference type="CDD" id="cd00544">
    <property type="entry name" value="CobU"/>
    <property type="match status" value="1"/>
</dbReference>
<protein>
    <recommendedName>
        <fullName evidence="16">Adenosylcobinamide kinase</fullName>
        <ecNumber evidence="8">2.7.1.156</ecNumber>
        <ecNumber evidence="9">2.7.7.62</ecNumber>
    </recommendedName>
    <alternativeName>
        <fullName evidence="17">Adenosylcobinamide-phosphate guanylyltransferase</fullName>
    </alternativeName>
</protein>
<comment type="caution">
    <text evidence="20">The sequence shown here is derived from an EMBL/GenBank/DDBJ whole genome shotgun (WGS) entry which is preliminary data.</text>
</comment>
<feature type="binding site" evidence="19">
    <location>
        <begin position="33"/>
        <end position="35"/>
    </location>
    <ligand>
        <name>GTP</name>
        <dbReference type="ChEBI" id="CHEBI:37565"/>
    </ligand>
</feature>
<dbReference type="AlphaFoldDB" id="A0A7C6EA70"/>
<evidence type="ECO:0000256" key="15">
    <source>
        <dbReference type="ARBA" id="ARBA00023134"/>
    </source>
</evidence>
<evidence type="ECO:0000313" key="20">
    <source>
        <dbReference type="EMBL" id="HHS48453.1"/>
    </source>
</evidence>
<dbReference type="GO" id="GO:0009236">
    <property type="term" value="P:cobalamin biosynthetic process"/>
    <property type="evidence" value="ECO:0007669"/>
    <property type="project" value="UniProtKB-UniPathway"/>
</dbReference>
<dbReference type="SUPFAM" id="SSF52540">
    <property type="entry name" value="P-loop containing nucleoside triphosphate hydrolases"/>
    <property type="match status" value="1"/>
</dbReference>
<dbReference type="GO" id="GO:0043752">
    <property type="term" value="F:adenosylcobinamide kinase activity"/>
    <property type="evidence" value="ECO:0007669"/>
    <property type="project" value="UniProtKB-EC"/>
</dbReference>
<evidence type="ECO:0000256" key="12">
    <source>
        <dbReference type="ARBA" id="ARBA00022741"/>
    </source>
</evidence>
<dbReference type="PIRSF" id="PIRSF006135">
    <property type="entry name" value="CobU"/>
    <property type="match status" value="1"/>
</dbReference>
<dbReference type="InterPro" id="IPR003203">
    <property type="entry name" value="CobU/CobP"/>
</dbReference>
<evidence type="ECO:0000256" key="11">
    <source>
        <dbReference type="ARBA" id="ARBA00022679"/>
    </source>
</evidence>
<dbReference type="PANTHER" id="PTHR34848:SF1">
    <property type="entry name" value="BIFUNCTIONAL ADENOSYLCOBALAMIN BIOSYNTHESIS PROTEIN COBU"/>
    <property type="match status" value="1"/>
</dbReference>
<evidence type="ECO:0000256" key="8">
    <source>
        <dbReference type="ARBA" id="ARBA00012016"/>
    </source>
</evidence>
<evidence type="ECO:0000256" key="3">
    <source>
        <dbReference type="ARBA" id="ARBA00001522"/>
    </source>
</evidence>
<keyword evidence="12 19" id="KW-0547">Nucleotide-binding</keyword>
<comment type="catalytic activity">
    <reaction evidence="3">
        <text>adenosylcob(III)inamide + GTP = adenosylcob(III)inamide phosphate + GDP + H(+)</text>
        <dbReference type="Rhea" id="RHEA:15765"/>
        <dbReference type="ChEBI" id="CHEBI:2480"/>
        <dbReference type="ChEBI" id="CHEBI:15378"/>
        <dbReference type="ChEBI" id="CHEBI:37565"/>
        <dbReference type="ChEBI" id="CHEBI:58189"/>
        <dbReference type="ChEBI" id="CHEBI:58502"/>
        <dbReference type="EC" id="2.7.1.156"/>
    </reaction>
</comment>
<gene>
    <name evidence="20" type="ORF">ENM99_01095</name>
</gene>
<keyword evidence="11" id="KW-0808">Transferase</keyword>
<feature type="binding site" evidence="19">
    <location>
        <position position="61"/>
    </location>
    <ligand>
        <name>GTP</name>
        <dbReference type="ChEBI" id="CHEBI:37565"/>
    </ligand>
</feature>
<dbReference type="PANTHER" id="PTHR34848">
    <property type="match status" value="1"/>
</dbReference>
<dbReference type="UniPathway" id="UPA00148">
    <property type="reaction ID" value="UER00236"/>
</dbReference>